<organism evidence="1 2">
    <name type="scientific">Alteracholeplasma palmae (strain ATCC 49389 / J233)</name>
    <name type="common">Acholeplasma palmae</name>
    <dbReference type="NCBI Taxonomy" id="1318466"/>
    <lineage>
        <taxon>Bacteria</taxon>
        <taxon>Bacillati</taxon>
        <taxon>Mycoplasmatota</taxon>
        <taxon>Mollicutes</taxon>
        <taxon>Acholeplasmatales</taxon>
        <taxon>Acholeplasmataceae</taxon>
        <taxon>Acholeplasma</taxon>
    </lineage>
</organism>
<proteinExistence type="predicted"/>
<gene>
    <name evidence="1" type="ORF">BN85408150</name>
</gene>
<evidence type="ECO:0000313" key="2">
    <source>
        <dbReference type="Proteomes" id="UP000032740"/>
    </source>
</evidence>
<protein>
    <submittedName>
        <fullName evidence="1">Uncharacterized protein</fullName>
    </submittedName>
</protein>
<dbReference type="AlphaFoldDB" id="U4KKZ5"/>
<dbReference type="STRING" id="1318466.BN85408150"/>
<dbReference type="KEGG" id="apal:BN85408150"/>
<dbReference type="RefSeq" id="WP_026659383.1">
    <property type="nucleotide sequence ID" value="NC_022538.1"/>
</dbReference>
<reference evidence="1 2" key="1">
    <citation type="journal article" date="2013" name="J. Mol. Microbiol. Biotechnol.">
        <title>Analysis of the Complete Genomes of Acholeplasma brassicae , A. palmae and A. laidlawii and Their Comparison to the Obligate Parasites from ' Candidatus Phytoplasma'.</title>
        <authorList>
            <person name="Kube M."/>
            <person name="Siewert C."/>
            <person name="Migdoll A.M."/>
            <person name="Duduk B."/>
            <person name="Holz S."/>
            <person name="Rabus R."/>
            <person name="Seemuller E."/>
            <person name="Mitrovic J."/>
            <person name="Muller I."/>
            <person name="Buttner C."/>
            <person name="Reinhardt R."/>
        </authorList>
    </citation>
    <scope>NUCLEOTIDE SEQUENCE [LARGE SCALE GENOMIC DNA]</scope>
    <source>
        <strain evidence="1 2">J233</strain>
    </source>
</reference>
<evidence type="ECO:0000313" key="1">
    <source>
        <dbReference type="EMBL" id="CCV64392.1"/>
    </source>
</evidence>
<keyword evidence="2" id="KW-1185">Reference proteome</keyword>
<sequence>MKKPMIKIVYAYENKEDYIIRKEMIDYLNNRIDDILEKLKKNFYLIELPEAIVYTTYDLATNIFSDNRIPAFTRNGVIYIEPLEVYWLNYYEKLFKKKEFITSYYKNSIKEEILTILTHEMTHDSELFVDMPWDSDIWFEEGFCFYMPRKYLLSEAQYEEVVKIEKEKIINSKLKIGDESISMFGADSYDKESNLTLELLYAQAFLTVNQIMSYYKDDLIEPFKLYHEWFNEGMKEPLIRKFKHCFK</sequence>
<dbReference type="HOGENOM" id="CLU_1115373_0_0_14"/>
<name>U4KKZ5_ALTPJ</name>
<dbReference type="EMBL" id="FO681347">
    <property type="protein sequence ID" value="CCV64392.1"/>
    <property type="molecule type" value="Genomic_DNA"/>
</dbReference>
<accession>U4KKZ5</accession>
<dbReference type="Proteomes" id="UP000032740">
    <property type="component" value="Chromosome"/>
</dbReference>
<dbReference type="OrthoDB" id="100605at2"/>